<dbReference type="OMA" id="CKIFEPR"/>
<name>A0A1Y1HZZ1_KLENI</name>
<evidence type="ECO:0000256" key="3">
    <source>
        <dbReference type="ARBA" id="ARBA00022692"/>
    </source>
</evidence>
<evidence type="ECO:0000256" key="7">
    <source>
        <dbReference type="SAM" id="Phobius"/>
    </source>
</evidence>
<dbReference type="STRING" id="105231.A0A1Y1HZZ1"/>
<evidence type="ECO:0000313" key="9">
    <source>
        <dbReference type="EMBL" id="GAQ84225.1"/>
    </source>
</evidence>
<dbReference type="GO" id="GO:0005886">
    <property type="term" value="C:plasma membrane"/>
    <property type="evidence" value="ECO:0007669"/>
    <property type="project" value="UniProtKB-SubCell"/>
</dbReference>
<evidence type="ECO:0000256" key="6">
    <source>
        <dbReference type="SAM" id="MobiDB-lite"/>
    </source>
</evidence>
<keyword evidence="10" id="KW-1185">Reference proteome</keyword>
<organism evidence="9 10">
    <name type="scientific">Klebsormidium nitens</name>
    <name type="common">Green alga</name>
    <name type="synonym">Ulothrix nitens</name>
    <dbReference type="NCBI Taxonomy" id="105231"/>
    <lineage>
        <taxon>Eukaryota</taxon>
        <taxon>Viridiplantae</taxon>
        <taxon>Streptophyta</taxon>
        <taxon>Klebsormidiophyceae</taxon>
        <taxon>Klebsormidiales</taxon>
        <taxon>Klebsormidiaceae</taxon>
        <taxon>Klebsormidium</taxon>
    </lineage>
</organism>
<dbReference type="OrthoDB" id="166803at2759"/>
<feature type="region of interest" description="Disordered" evidence="6">
    <location>
        <begin position="26"/>
        <end position="48"/>
    </location>
</feature>
<evidence type="ECO:0000256" key="2">
    <source>
        <dbReference type="ARBA" id="ARBA00022475"/>
    </source>
</evidence>
<feature type="compositionally biased region" description="Basic and acidic residues" evidence="6">
    <location>
        <begin position="26"/>
        <end position="43"/>
    </location>
</feature>
<evidence type="ECO:0000313" key="10">
    <source>
        <dbReference type="Proteomes" id="UP000054558"/>
    </source>
</evidence>
<keyword evidence="3 7" id="KW-0812">Transmembrane</keyword>
<dbReference type="PANTHER" id="PTHR12677">
    <property type="entry name" value="GOLGI APPARATUS MEMBRANE PROTEIN TVP38-RELATED"/>
    <property type="match status" value="1"/>
</dbReference>
<feature type="transmembrane region" description="Helical" evidence="7">
    <location>
        <begin position="205"/>
        <end position="226"/>
    </location>
</feature>
<feature type="transmembrane region" description="Helical" evidence="7">
    <location>
        <begin position="93"/>
        <end position="123"/>
    </location>
</feature>
<dbReference type="Pfam" id="PF09335">
    <property type="entry name" value="VTT_dom"/>
    <property type="match status" value="1"/>
</dbReference>
<keyword evidence="2" id="KW-1003">Cell membrane</keyword>
<dbReference type="EMBL" id="DF237130">
    <property type="protein sequence ID" value="GAQ84225.1"/>
    <property type="molecule type" value="Genomic_DNA"/>
</dbReference>
<feature type="transmembrane region" description="Helical" evidence="7">
    <location>
        <begin position="53"/>
        <end position="72"/>
    </location>
</feature>
<dbReference type="PANTHER" id="PTHR12677:SF59">
    <property type="entry name" value="GOLGI APPARATUS MEMBRANE PROTEIN TVP38-RELATED"/>
    <property type="match status" value="1"/>
</dbReference>
<dbReference type="Proteomes" id="UP000054558">
    <property type="component" value="Unassembled WGS sequence"/>
</dbReference>
<keyword evidence="4 7" id="KW-1133">Transmembrane helix</keyword>
<dbReference type="InterPro" id="IPR015414">
    <property type="entry name" value="TMEM64"/>
</dbReference>
<dbReference type="AlphaFoldDB" id="A0A1Y1HZZ1"/>
<reference evidence="9 10" key="1">
    <citation type="journal article" date="2014" name="Nat. Commun.">
        <title>Klebsormidium flaccidum genome reveals primary factors for plant terrestrial adaptation.</title>
        <authorList>
            <person name="Hori K."/>
            <person name="Maruyama F."/>
            <person name="Fujisawa T."/>
            <person name="Togashi T."/>
            <person name="Yamamoto N."/>
            <person name="Seo M."/>
            <person name="Sato S."/>
            <person name="Yamada T."/>
            <person name="Mori H."/>
            <person name="Tajima N."/>
            <person name="Moriyama T."/>
            <person name="Ikeuchi M."/>
            <person name="Watanabe M."/>
            <person name="Wada H."/>
            <person name="Kobayashi K."/>
            <person name="Saito M."/>
            <person name="Masuda T."/>
            <person name="Sasaki-Sekimoto Y."/>
            <person name="Mashiguchi K."/>
            <person name="Awai K."/>
            <person name="Shimojima M."/>
            <person name="Masuda S."/>
            <person name="Iwai M."/>
            <person name="Nobusawa T."/>
            <person name="Narise T."/>
            <person name="Kondo S."/>
            <person name="Saito H."/>
            <person name="Sato R."/>
            <person name="Murakawa M."/>
            <person name="Ihara Y."/>
            <person name="Oshima-Yamada Y."/>
            <person name="Ohtaka K."/>
            <person name="Satoh M."/>
            <person name="Sonobe K."/>
            <person name="Ishii M."/>
            <person name="Ohtani R."/>
            <person name="Kanamori-Sato M."/>
            <person name="Honoki R."/>
            <person name="Miyazaki D."/>
            <person name="Mochizuki H."/>
            <person name="Umetsu J."/>
            <person name="Higashi K."/>
            <person name="Shibata D."/>
            <person name="Kamiya Y."/>
            <person name="Sato N."/>
            <person name="Nakamura Y."/>
            <person name="Tabata S."/>
            <person name="Ida S."/>
            <person name="Kurokawa K."/>
            <person name="Ohta H."/>
        </authorList>
    </citation>
    <scope>NUCLEOTIDE SEQUENCE [LARGE SCALE GENOMIC DNA]</scope>
    <source>
        <strain evidence="9 10">NIES-2285</strain>
    </source>
</reference>
<dbReference type="InterPro" id="IPR032816">
    <property type="entry name" value="VTT_dom"/>
</dbReference>
<evidence type="ECO:0000256" key="4">
    <source>
        <dbReference type="ARBA" id="ARBA00022989"/>
    </source>
</evidence>
<comment type="subcellular location">
    <subcellularLocation>
        <location evidence="1">Cell membrane</location>
        <topology evidence="1">Multi-pass membrane protein</topology>
    </subcellularLocation>
</comment>
<feature type="domain" description="VTT" evidence="8">
    <location>
        <begin position="110"/>
        <end position="228"/>
    </location>
</feature>
<gene>
    <name evidence="9" type="ORF">KFL_001810060</name>
</gene>
<evidence type="ECO:0000259" key="8">
    <source>
        <dbReference type="Pfam" id="PF09335"/>
    </source>
</evidence>
<keyword evidence="5 7" id="KW-0472">Membrane</keyword>
<proteinExistence type="predicted"/>
<evidence type="ECO:0000256" key="1">
    <source>
        <dbReference type="ARBA" id="ARBA00004651"/>
    </source>
</evidence>
<dbReference type="GO" id="GO:0016020">
    <property type="term" value="C:membrane"/>
    <property type="evidence" value="ECO:0000318"/>
    <property type="project" value="GO_Central"/>
</dbReference>
<sequence>MKLAGLFRKEAAKPLRLCPIRAEEKKGGEMLTERESAQDKQVDTEQQGGPPTVAIVAITSIVLVLGAVAYLIPGGPTEWVKWIEEQIESAGPLAPIYFAAAYCLTTVAFIPASILTLAAGYIFGPLLGTAVVSVSSTSGAALAFLISRYAARPFVEERLAKYDRFVAVDKAISREGWKVVVLLRLSPLFPFALSNYALGLTRIEFVPFVASSWIGMLPATFAYVYLGSAGKATVDIVASGGAVAKTSPLQLGLYALGAVATLGVTTLVSRIASKALSEAEGGTEED</sequence>
<accession>A0A1Y1HZZ1</accession>
<evidence type="ECO:0000256" key="5">
    <source>
        <dbReference type="ARBA" id="ARBA00023136"/>
    </source>
</evidence>
<feature type="transmembrane region" description="Helical" evidence="7">
    <location>
        <begin position="129"/>
        <end position="151"/>
    </location>
</feature>
<protein>
    <recommendedName>
        <fullName evidence="8">VTT domain-containing protein</fullName>
    </recommendedName>
</protein>